<accession>C0BSN1</accession>
<dbReference type="EMBL" id="ABXX02000002">
    <property type="protein sequence ID" value="EEG71180.1"/>
    <property type="molecule type" value="Genomic_DNA"/>
</dbReference>
<reference evidence="1 2" key="1">
    <citation type="submission" date="2009-02" db="EMBL/GenBank/DDBJ databases">
        <title>Draft genome sequence of Bifidobacterium pseudocatenulatum (DSM 20438).</title>
        <authorList>
            <person name="Sudarsanam P."/>
            <person name="Ley R."/>
            <person name="Guruge J."/>
            <person name="Turnbaugh P.J."/>
            <person name="Mahowald M."/>
            <person name="Liep D."/>
            <person name="Gordon J."/>
        </authorList>
    </citation>
    <scope>NUCLEOTIDE SEQUENCE [LARGE SCALE GENOMIC DNA]</scope>
    <source>
        <strain evidence="1 2">DSM 20438</strain>
    </source>
</reference>
<name>C0BSN1_BIFPS</name>
<dbReference type="AlphaFoldDB" id="C0BSN1"/>
<dbReference type="eggNOG" id="ENOG50322B6">
    <property type="taxonomic scope" value="Bacteria"/>
</dbReference>
<proteinExistence type="predicted"/>
<evidence type="ECO:0000313" key="1">
    <source>
        <dbReference type="EMBL" id="EEG71180.1"/>
    </source>
</evidence>
<sequence length="74" mass="8355">MICLVTTHGSSIVFIDLLLIATVSASKAVLLRYPWDISLDASSELSYLTTIRYKKYKSSRFTCQEPQNFMACLT</sequence>
<organism evidence="1 2">
    <name type="scientific">Bifidobacterium pseudocatenulatum DSM 20438 = JCM 1200 = LMG 10505</name>
    <dbReference type="NCBI Taxonomy" id="547043"/>
    <lineage>
        <taxon>Bacteria</taxon>
        <taxon>Bacillati</taxon>
        <taxon>Actinomycetota</taxon>
        <taxon>Actinomycetes</taxon>
        <taxon>Bifidobacteriales</taxon>
        <taxon>Bifidobacteriaceae</taxon>
        <taxon>Bifidobacterium</taxon>
    </lineage>
</organism>
<reference evidence="1 2" key="2">
    <citation type="submission" date="2009-02" db="EMBL/GenBank/DDBJ databases">
        <authorList>
            <person name="Fulton L."/>
            <person name="Clifton S."/>
            <person name="Fulton B."/>
            <person name="Xu J."/>
            <person name="Minx P."/>
            <person name="Pepin K.H."/>
            <person name="Johnson M."/>
            <person name="Bhonagiri V."/>
            <person name="Nash W.E."/>
            <person name="Mardis E.R."/>
            <person name="Wilson R.K."/>
        </authorList>
    </citation>
    <scope>NUCLEOTIDE SEQUENCE [LARGE SCALE GENOMIC DNA]</scope>
    <source>
        <strain evidence="1 2">DSM 20438</strain>
    </source>
</reference>
<gene>
    <name evidence="1" type="ORF">BIFPSEUDO_03149</name>
</gene>
<comment type="caution">
    <text evidence="1">The sequence shown here is derived from an EMBL/GenBank/DDBJ whole genome shotgun (WGS) entry which is preliminary data.</text>
</comment>
<dbReference type="Proteomes" id="UP000003875">
    <property type="component" value="Unassembled WGS sequence"/>
</dbReference>
<evidence type="ECO:0000313" key="2">
    <source>
        <dbReference type="Proteomes" id="UP000003875"/>
    </source>
</evidence>
<protein>
    <submittedName>
        <fullName evidence="1">Uncharacterized protein</fullName>
    </submittedName>
</protein>